<reference evidence="2 3" key="1">
    <citation type="journal article" date="2011" name="Science">
        <title>The Selaginella genome identifies genetic changes associated with the evolution of vascular plants.</title>
        <authorList>
            <person name="Banks J.A."/>
            <person name="Nishiyama T."/>
            <person name="Hasebe M."/>
            <person name="Bowman J.L."/>
            <person name="Gribskov M."/>
            <person name="dePamphilis C."/>
            <person name="Albert V.A."/>
            <person name="Aono N."/>
            <person name="Aoyama T."/>
            <person name="Ambrose B.A."/>
            <person name="Ashton N.W."/>
            <person name="Axtell M.J."/>
            <person name="Barker E."/>
            <person name="Barker M.S."/>
            <person name="Bennetzen J.L."/>
            <person name="Bonawitz N.D."/>
            <person name="Chapple C."/>
            <person name="Cheng C."/>
            <person name="Correa L.G."/>
            <person name="Dacre M."/>
            <person name="DeBarry J."/>
            <person name="Dreyer I."/>
            <person name="Elias M."/>
            <person name="Engstrom E.M."/>
            <person name="Estelle M."/>
            <person name="Feng L."/>
            <person name="Finet C."/>
            <person name="Floyd S.K."/>
            <person name="Frommer W.B."/>
            <person name="Fujita T."/>
            <person name="Gramzow L."/>
            <person name="Gutensohn M."/>
            <person name="Harholt J."/>
            <person name="Hattori M."/>
            <person name="Heyl A."/>
            <person name="Hirai T."/>
            <person name="Hiwatashi Y."/>
            <person name="Ishikawa M."/>
            <person name="Iwata M."/>
            <person name="Karol K.G."/>
            <person name="Koehler B."/>
            <person name="Kolukisaoglu U."/>
            <person name="Kubo M."/>
            <person name="Kurata T."/>
            <person name="Lalonde S."/>
            <person name="Li K."/>
            <person name="Li Y."/>
            <person name="Litt A."/>
            <person name="Lyons E."/>
            <person name="Manning G."/>
            <person name="Maruyama T."/>
            <person name="Michael T.P."/>
            <person name="Mikami K."/>
            <person name="Miyazaki S."/>
            <person name="Morinaga S."/>
            <person name="Murata T."/>
            <person name="Mueller-Roeber B."/>
            <person name="Nelson D.R."/>
            <person name="Obara M."/>
            <person name="Oguri Y."/>
            <person name="Olmstead R.G."/>
            <person name="Onodera N."/>
            <person name="Petersen B.L."/>
            <person name="Pils B."/>
            <person name="Prigge M."/>
            <person name="Rensing S.A."/>
            <person name="Riano-Pachon D.M."/>
            <person name="Roberts A.W."/>
            <person name="Sato Y."/>
            <person name="Scheller H.V."/>
            <person name="Schulz B."/>
            <person name="Schulz C."/>
            <person name="Shakirov E.V."/>
            <person name="Shibagaki N."/>
            <person name="Shinohara N."/>
            <person name="Shippen D.E."/>
            <person name="Soerensen I."/>
            <person name="Sotooka R."/>
            <person name="Sugimoto N."/>
            <person name="Sugita M."/>
            <person name="Sumikawa N."/>
            <person name="Tanurdzic M."/>
            <person name="Theissen G."/>
            <person name="Ulvskov P."/>
            <person name="Wakazuki S."/>
            <person name="Weng J.K."/>
            <person name="Willats W.W."/>
            <person name="Wipf D."/>
            <person name="Wolf P.G."/>
            <person name="Yang L."/>
            <person name="Zimmer A.D."/>
            <person name="Zhu Q."/>
            <person name="Mitros T."/>
            <person name="Hellsten U."/>
            <person name="Loque D."/>
            <person name="Otillar R."/>
            <person name="Salamov A."/>
            <person name="Schmutz J."/>
            <person name="Shapiro H."/>
            <person name="Lindquist E."/>
            <person name="Lucas S."/>
            <person name="Rokhsar D."/>
            <person name="Grigoriev I.V."/>
        </authorList>
    </citation>
    <scope>NUCLEOTIDE SEQUENCE [LARGE SCALE GENOMIC DNA]</scope>
</reference>
<dbReference type="AlphaFoldDB" id="D8SWS2"/>
<dbReference type="PANTHER" id="PTHR15157">
    <property type="entry name" value="UV RADIATION RESISTANCE-ASSOCIATED GENE PROTEIN"/>
    <property type="match status" value="1"/>
</dbReference>
<gene>
    <name evidence="2" type="ORF">SELMODRAFT_426565</name>
</gene>
<dbReference type="Gramene" id="EFJ11143">
    <property type="protein sequence ID" value="EFJ11143"/>
    <property type="gene ID" value="SELMODRAFT_426565"/>
</dbReference>
<accession>D8SWS2</accession>
<dbReference type="HOGENOM" id="CLU_643108_0_0_1"/>
<evidence type="ECO:0008006" key="4">
    <source>
        <dbReference type="Google" id="ProtNLM"/>
    </source>
</evidence>
<dbReference type="OMA" id="HAFRREY"/>
<dbReference type="GO" id="GO:0000149">
    <property type="term" value="F:SNARE binding"/>
    <property type="evidence" value="ECO:0000318"/>
    <property type="project" value="GO_Central"/>
</dbReference>
<protein>
    <recommendedName>
        <fullName evidence="4">UV radiation resistance-associated gene protein</fullName>
    </recommendedName>
</protein>
<evidence type="ECO:0000256" key="1">
    <source>
        <dbReference type="SAM" id="Coils"/>
    </source>
</evidence>
<keyword evidence="1" id="KW-0175">Coiled coil</keyword>
<name>D8SWS2_SELML</name>
<sequence>MVLACSISPKFCDVSVTWVDPIVQSVLTVERLNISPTLVEVLPHAFRREYIISLGSRLDGFDLWHLAVENERIRCWKDEAGVDRMDKVEESVATVLTQCCSELGLADASDDGEKKKKPSPPPHLFQWEEYENSLARLCGLATLLSKARASKESAARKLETLVETVNLVELKRIDALESLHKKVELRRKAVEDSTSSLEEKNQQLKDARDKLALSGNSLLHAARSLNAAQFRLQEAQKLLSGDGGYGRLARLKGLLTVRRRAMAAQVAALYPLIPCTNEKKCPPLAHAGEGDSVPLTISGLHVIAPVKKEAALFTDKREYETSATALGHVAHMLSLLSRFLDIRLRYPVRYRASRSYIQDPSPPTEPSTSGGAIVLPAVENQLVEFPLFSDGQEPTRAAYAVFLLNKVSFLFIQTKLALTVFFLFSLF</sequence>
<dbReference type="GO" id="GO:0005768">
    <property type="term" value="C:endosome"/>
    <property type="evidence" value="ECO:0000318"/>
    <property type="project" value="GO_Central"/>
</dbReference>
<dbReference type="GO" id="GO:0035493">
    <property type="term" value="P:SNARE complex assembly"/>
    <property type="evidence" value="ECO:0000318"/>
    <property type="project" value="GO_Central"/>
</dbReference>
<dbReference type="GO" id="GO:0000323">
    <property type="term" value="C:lytic vacuole"/>
    <property type="evidence" value="ECO:0000318"/>
    <property type="project" value="GO_Central"/>
</dbReference>
<dbReference type="PANTHER" id="PTHR15157:SF24">
    <property type="entry name" value="VACUOLAR PROTEIN SORTING 38"/>
    <property type="match status" value="1"/>
</dbReference>
<dbReference type="STRING" id="88036.D8SWS2"/>
<dbReference type="Proteomes" id="UP000001514">
    <property type="component" value="Unassembled WGS sequence"/>
</dbReference>
<dbReference type="InParanoid" id="D8SWS2"/>
<feature type="coiled-coil region" evidence="1">
    <location>
        <begin position="173"/>
        <end position="210"/>
    </location>
</feature>
<keyword evidence="3" id="KW-1185">Reference proteome</keyword>
<dbReference type="eggNOG" id="KOG2896">
    <property type="taxonomic scope" value="Eukaryota"/>
</dbReference>
<organism evidence="3">
    <name type="scientific">Selaginella moellendorffii</name>
    <name type="common">Spikemoss</name>
    <dbReference type="NCBI Taxonomy" id="88036"/>
    <lineage>
        <taxon>Eukaryota</taxon>
        <taxon>Viridiplantae</taxon>
        <taxon>Streptophyta</taxon>
        <taxon>Embryophyta</taxon>
        <taxon>Tracheophyta</taxon>
        <taxon>Lycopodiopsida</taxon>
        <taxon>Selaginellales</taxon>
        <taxon>Selaginellaceae</taxon>
        <taxon>Selaginella</taxon>
    </lineage>
</organism>
<evidence type="ECO:0000313" key="3">
    <source>
        <dbReference type="Proteomes" id="UP000001514"/>
    </source>
</evidence>
<dbReference type="KEGG" id="smo:SELMODRAFT_426565"/>
<evidence type="ECO:0000313" key="2">
    <source>
        <dbReference type="EMBL" id="EFJ11143.1"/>
    </source>
</evidence>
<dbReference type="EMBL" id="GL377649">
    <property type="protein sequence ID" value="EFJ11143.1"/>
    <property type="molecule type" value="Genomic_DNA"/>
</dbReference>
<proteinExistence type="predicted"/>